<sequence>MGKFFILVLGILLLATAAGMAGSVNPAATTALADGQCPVRGHYGPDCQFTVGDFISNCPTDEQAPYDEFITVRNSSREGGSGSTEQVLRMLMGDQPIAGERREVDAGEIVFLPVRFEERIAGTPHIRSLLVRYEGATGNLANLSLVGPDSRVYASTPKVESVNLLKISWPYPVFCGNLQMWVMARVSPNATPGSTHTLKVLGVEYDQPVVPHAEDFRVEGEGFSFQVK</sequence>
<reference evidence="2 3" key="1">
    <citation type="journal article" date="2016" name="Nat. Commun.">
        <title>Thousands of microbial genomes shed light on interconnected biogeochemical processes in an aquifer system.</title>
        <authorList>
            <person name="Anantharaman K."/>
            <person name="Brown C.T."/>
            <person name="Hug L.A."/>
            <person name="Sharon I."/>
            <person name="Castelle C.J."/>
            <person name="Probst A.J."/>
            <person name="Thomas B.C."/>
            <person name="Singh A."/>
            <person name="Wilkins M.J."/>
            <person name="Karaoz U."/>
            <person name="Brodie E.L."/>
            <person name="Williams K.H."/>
            <person name="Hubbard S.S."/>
            <person name="Banfield J.F."/>
        </authorList>
    </citation>
    <scope>NUCLEOTIDE SEQUENCE [LARGE SCALE GENOMIC DNA]</scope>
</reference>
<protein>
    <submittedName>
        <fullName evidence="2">Uncharacterized protein</fullName>
    </submittedName>
</protein>
<dbReference type="EMBL" id="MHTV01000030">
    <property type="protein sequence ID" value="OHA66559.1"/>
    <property type="molecule type" value="Genomic_DNA"/>
</dbReference>
<feature type="chain" id="PRO_5009584197" evidence="1">
    <location>
        <begin position="22"/>
        <end position="228"/>
    </location>
</feature>
<proteinExistence type="predicted"/>
<comment type="caution">
    <text evidence="2">The sequence shown here is derived from an EMBL/GenBank/DDBJ whole genome shotgun (WGS) entry which is preliminary data.</text>
</comment>
<organism evidence="2 3">
    <name type="scientific">Candidatus Wildermuthbacteria bacterium RIFCSPHIGHO2_02_FULL_45_25</name>
    <dbReference type="NCBI Taxonomy" id="1802450"/>
    <lineage>
        <taxon>Bacteria</taxon>
        <taxon>Candidatus Wildermuthiibacteriota</taxon>
    </lineage>
</organism>
<evidence type="ECO:0000313" key="3">
    <source>
        <dbReference type="Proteomes" id="UP000178092"/>
    </source>
</evidence>
<evidence type="ECO:0000256" key="1">
    <source>
        <dbReference type="SAM" id="SignalP"/>
    </source>
</evidence>
<evidence type="ECO:0000313" key="2">
    <source>
        <dbReference type="EMBL" id="OHA66559.1"/>
    </source>
</evidence>
<dbReference type="Proteomes" id="UP000178092">
    <property type="component" value="Unassembled WGS sequence"/>
</dbReference>
<dbReference type="AlphaFoldDB" id="A0A1G2R2E0"/>
<feature type="signal peptide" evidence="1">
    <location>
        <begin position="1"/>
        <end position="21"/>
    </location>
</feature>
<gene>
    <name evidence="2" type="ORF">A3C04_03945</name>
</gene>
<accession>A0A1G2R2E0</accession>
<name>A0A1G2R2E0_9BACT</name>
<keyword evidence="1" id="KW-0732">Signal</keyword>